<dbReference type="Proteomes" id="UP000308197">
    <property type="component" value="Unassembled WGS sequence"/>
</dbReference>
<dbReference type="AlphaFoldDB" id="A0A5C3PPQ4"/>
<protein>
    <submittedName>
        <fullName evidence="1">Uncharacterized protein</fullName>
    </submittedName>
</protein>
<evidence type="ECO:0000313" key="2">
    <source>
        <dbReference type="Proteomes" id="UP000308197"/>
    </source>
</evidence>
<reference evidence="1 2" key="1">
    <citation type="journal article" date="2019" name="Nat. Ecol. Evol.">
        <title>Megaphylogeny resolves global patterns of mushroom evolution.</title>
        <authorList>
            <person name="Varga T."/>
            <person name="Krizsan K."/>
            <person name="Foldi C."/>
            <person name="Dima B."/>
            <person name="Sanchez-Garcia M."/>
            <person name="Sanchez-Ramirez S."/>
            <person name="Szollosi G.J."/>
            <person name="Szarkandi J.G."/>
            <person name="Papp V."/>
            <person name="Albert L."/>
            <person name="Andreopoulos W."/>
            <person name="Angelini C."/>
            <person name="Antonin V."/>
            <person name="Barry K.W."/>
            <person name="Bougher N.L."/>
            <person name="Buchanan P."/>
            <person name="Buyck B."/>
            <person name="Bense V."/>
            <person name="Catcheside P."/>
            <person name="Chovatia M."/>
            <person name="Cooper J."/>
            <person name="Damon W."/>
            <person name="Desjardin D."/>
            <person name="Finy P."/>
            <person name="Geml J."/>
            <person name="Haridas S."/>
            <person name="Hughes K."/>
            <person name="Justo A."/>
            <person name="Karasinski D."/>
            <person name="Kautmanova I."/>
            <person name="Kiss B."/>
            <person name="Kocsube S."/>
            <person name="Kotiranta H."/>
            <person name="LaButti K.M."/>
            <person name="Lechner B.E."/>
            <person name="Liimatainen K."/>
            <person name="Lipzen A."/>
            <person name="Lukacs Z."/>
            <person name="Mihaltcheva S."/>
            <person name="Morgado L.N."/>
            <person name="Niskanen T."/>
            <person name="Noordeloos M.E."/>
            <person name="Ohm R.A."/>
            <person name="Ortiz-Santana B."/>
            <person name="Ovrebo C."/>
            <person name="Racz N."/>
            <person name="Riley R."/>
            <person name="Savchenko A."/>
            <person name="Shiryaev A."/>
            <person name="Soop K."/>
            <person name="Spirin V."/>
            <person name="Szebenyi C."/>
            <person name="Tomsovsky M."/>
            <person name="Tulloss R.E."/>
            <person name="Uehling J."/>
            <person name="Grigoriev I.V."/>
            <person name="Vagvolgyi C."/>
            <person name="Papp T."/>
            <person name="Martin F.M."/>
            <person name="Miettinen O."/>
            <person name="Hibbett D.S."/>
            <person name="Nagy L.G."/>
        </authorList>
    </citation>
    <scope>NUCLEOTIDE SEQUENCE [LARGE SCALE GENOMIC DNA]</scope>
    <source>
        <strain evidence="1 2">HHB13444</strain>
    </source>
</reference>
<dbReference type="EMBL" id="ML211051">
    <property type="protein sequence ID" value="TFK90260.1"/>
    <property type="molecule type" value="Genomic_DNA"/>
</dbReference>
<sequence>MDLPNDNKLDLYSTPVLLPLHFRCYPVSWDPRSQTFTRLPASPQLPQWVSREWHNLNKFSEVVVWGSAHTSESQAQAEPDVKGCRFKVFQCDSTQRDGSVFLAGDVEENNPPHVLLGTARAAAILDAAGDVDEIYLPWHAFSARHLVTIKFSNAVELRLTYNVWNPYDYTIDTRPRYGSGQWTAFDSMHCPPSEVPVIVSHLDAGHASRHVFHSLNYYKIKRRTALATCSSEPKVETVVASIASVRELEQLQVESETFVDMLRRNYNEYVKLDYHKTRSQLVKVVILDFTLYEESLYEESLYEEI</sequence>
<name>A0A5C3PPQ4_9APHY</name>
<keyword evidence="2" id="KW-1185">Reference proteome</keyword>
<organism evidence="1 2">
    <name type="scientific">Polyporus arcularius HHB13444</name>
    <dbReference type="NCBI Taxonomy" id="1314778"/>
    <lineage>
        <taxon>Eukaryota</taxon>
        <taxon>Fungi</taxon>
        <taxon>Dikarya</taxon>
        <taxon>Basidiomycota</taxon>
        <taxon>Agaricomycotina</taxon>
        <taxon>Agaricomycetes</taxon>
        <taxon>Polyporales</taxon>
        <taxon>Polyporaceae</taxon>
        <taxon>Polyporus</taxon>
    </lineage>
</organism>
<dbReference type="InParanoid" id="A0A5C3PPQ4"/>
<gene>
    <name evidence="1" type="ORF">K466DRAFT_651656</name>
</gene>
<evidence type="ECO:0000313" key="1">
    <source>
        <dbReference type="EMBL" id="TFK90260.1"/>
    </source>
</evidence>
<accession>A0A5C3PPQ4</accession>
<proteinExistence type="predicted"/>